<dbReference type="EMBL" id="KK121587">
    <property type="protein sequence ID" value="KFM80801.1"/>
    <property type="molecule type" value="Genomic_DNA"/>
</dbReference>
<name>A0A087UTW2_STEMI</name>
<dbReference type="AlphaFoldDB" id="A0A087UTW2"/>
<reference evidence="1 2" key="1">
    <citation type="submission" date="2013-11" db="EMBL/GenBank/DDBJ databases">
        <title>Genome sequencing of Stegodyphus mimosarum.</title>
        <authorList>
            <person name="Bechsgaard J."/>
        </authorList>
    </citation>
    <scope>NUCLEOTIDE SEQUENCE [LARGE SCALE GENOMIC DNA]</scope>
</reference>
<feature type="non-terminal residue" evidence="1">
    <location>
        <position position="41"/>
    </location>
</feature>
<gene>
    <name evidence="1" type="ORF">X975_18640</name>
</gene>
<protein>
    <submittedName>
        <fullName evidence="1">Uncharacterized protein</fullName>
    </submittedName>
</protein>
<sequence length="41" mass="4865">MRISCYACIIPNIISVCRAYSKNRKVCLVKKRNIWQAFNIF</sequence>
<keyword evidence="2" id="KW-1185">Reference proteome</keyword>
<dbReference type="Proteomes" id="UP000054359">
    <property type="component" value="Unassembled WGS sequence"/>
</dbReference>
<accession>A0A087UTW2</accession>
<evidence type="ECO:0000313" key="1">
    <source>
        <dbReference type="EMBL" id="KFM80801.1"/>
    </source>
</evidence>
<evidence type="ECO:0000313" key="2">
    <source>
        <dbReference type="Proteomes" id="UP000054359"/>
    </source>
</evidence>
<organism evidence="1 2">
    <name type="scientific">Stegodyphus mimosarum</name>
    <name type="common">African social velvet spider</name>
    <dbReference type="NCBI Taxonomy" id="407821"/>
    <lineage>
        <taxon>Eukaryota</taxon>
        <taxon>Metazoa</taxon>
        <taxon>Ecdysozoa</taxon>
        <taxon>Arthropoda</taxon>
        <taxon>Chelicerata</taxon>
        <taxon>Arachnida</taxon>
        <taxon>Araneae</taxon>
        <taxon>Araneomorphae</taxon>
        <taxon>Entelegynae</taxon>
        <taxon>Eresoidea</taxon>
        <taxon>Eresidae</taxon>
        <taxon>Stegodyphus</taxon>
    </lineage>
</organism>
<proteinExistence type="predicted"/>